<dbReference type="InterPro" id="IPR057326">
    <property type="entry name" value="KR_dom"/>
</dbReference>
<dbReference type="GO" id="GO:0016616">
    <property type="term" value="F:oxidoreductase activity, acting on the CH-OH group of donors, NAD or NADP as acceptor"/>
    <property type="evidence" value="ECO:0007669"/>
    <property type="project" value="TreeGrafter"/>
</dbReference>
<dbReference type="AlphaFoldDB" id="A0A7L4WP15"/>
<keyword evidence="2" id="KW-0560">Oxidoreductase</keyword>
<sequence length="245" mass="25155">MQLQGRTAVVTGGTRGLGRAVAQALADAGAVVVAAARDVQAAQPDPVAGGGRIVQVKADVTVPQSVEELMRTAHERYGGPHIVVANAGVSRPGPVSVLSGEDWDTVIGTNLTGVFHTVRAAVPFLQEAGPGRVITVSSLLGRRAMPGAAAYCASKAAVERFTEVCALELAPKDITVNCLSPGFIEEGQGRALMANEVLWPRLRDTLAAGRPGTGAEVARAAVFLASAESSYVNGAVLPVDGGVRW</sequence>
<name>A0A7L4WP15_9ACTN</name>
<reference evidence="4" key="1">
    <citation type="submission" date="2019-07" db="EMBL/GenBank/DDBJ databases">
        <authorList>
            <person name="Zhang Q."/>
            <person name="Ren J."/>
            <person name="Wang W."/>
            <person name="Zhai J."/>
            <person name="Yang J."/>
            <person name="Liu N."/>
            <person name="Huang Y."/>
            <person name="Pan G."/>
            <person name="Chen Y."/>
            <person name="Fan K."/>
        </authorList>
    </citation>
    <scope>NUCLEOTIDE SEQUENCE</scope>
    <source>
        <strain evidence="4">FXJ8.102</strain>
    </source>
</reference>
<dbReference type="SMART" id="SM00822">
    <property type="entry name" value="PKS_KR"/>
    <property type="match status" value="1"/>
</dbReference>
<dbReference type="PANTHER" id="PTHR42760:SF40">
    <property type="entry name" value="3-OXOACYL-[ACYL-CARRIER-PROTEIN] REDUCTASE, CHLOROPLASTIC"/>
    <property type="match status" value="1"/>
</dbReference>
<dbReference type="InterPro" id="IPR002347">
    <property type="entry name" value="SDR_fam"/>
</dbReference>
<organism evidence="4">
    <name type="scientific">Streptomyces sp. FXJ8.102</name>
    <dbReference type="NCBI Taxonomy" id="1581323"/>
    <lineage>
        <taxon>Bacteria</taxon>
        <taxon>Bacillati</taxon>
        <taxon>Actinomycetota</taxon>
        <taxon>Actinomycetes</taxon>
        <taxon>Kitasatosporales</taxon>
        <taxon>Streptomycetaceae</taxon>
        <taxon>Streptomyces</taxon>
    </lineage>
</organism>
<evidence type="ECO:0000256" key="1">
    <source>
        <dbReference type="ARBA" id="ARBA00006484"/>
    </source>
</evidence>
<dbReference type="FunFam" id="3.40.50.720:FF:000084">
    <property type="entry name" value="Short-chain dehydrogenase reductase"/>
    <property type="match status" value="1"/>
</dbReference>
<dbReference type="InterPro" id="IPR036291">
    <property type="entry name" value="NAD(P)-bd_dom_sf"/>
</dbReference>
<evidence type="ECO:0000259" key="3">
    <source>
        <dbReference type="SMART" id="SM00822"/>
    </source>
</evidence>
<dbReference type="SUPFAM" id="SSF51735">
    <property type="entry name" value="NAD(P)-binding Rossmann-fold domains"/>
    <property type="match status" value="1"/>
</dbReference>
<dbReference type="PANTHER" id="PTHR42760">
    <property type="entry name" value="SHORT-CHAIN DEHYDROGENASES/REDUCTASES FAMILY MEMBER"/>
    <property type="match status" value="1"/>
</dbReference>
<accession>A0A7L4WP15</accession>
<proteinExistence type="inferred from homology"/>
<dbReference type="Gene3D" id="3.40.50.720">
    <property type="entry name" value="NAD(P)-binding Rossmann-like Domain"/>
    <property type="match status" value="1"/>
</dbReference>
<dbReference type="Pfam" id="PF13561">
    <property type="entry name" value="adh_short_C2"/>
    <property type="match status" value="1"/>
</dbReference>
<comment type="similarity">
    <text evidence="1">Belongs to the short-chain dehydrogenases/reductases (SDR) family.</text>
</comment>
<feature type="domain" description="Ketoreductase" evidence="3">
    <location>
        <begin position="6"/>
        <end position="182"/>
    </location>
</feature>
<protein>
    <submittedName>
        <fullName evidence="4">Ketoreductase</fullName>
    </submittedName>
</protein>
<dbReference type="GO" id="GO:0030497">
    <property type="term" value="P:fatty acid elongation"/>
    <property type="evidence" value="ECO:0007669"/>
    <property type="project" value="TreeGrafter"/>
</dbReference>
<dbReference type="EMBL" id="MN158712">
    <property type="protein sequence ID" value="QFS19048.1"/>
    <property type="molecule type" value="Genomic_DNA"/>
</dbReference>
<dbReference type="PRINTS" id="PR00081">
    <property type="entry name" value="GDHRDH"/>
</dbReference>
<gene>
    <name evidence="4" type="primary">plqE</name>
</gene>
<evidence type="ECO:0000256" key="2">
    <source>
        <dbReference type="ARBA" id="ARBA00023002"/>
    </source>
</evidence>
<evidence type="ECO:0000313" key="4">
    <source>
        <dbReference type="EMBL" id="QFS19048.1"/>
    </source>
</evidence>
<dbReference type="PRINTS" id="PR00080">
    <property type="entry name" value="SDRFAMILY"/>
</dbReference>